<evidence type="ECO:0000256" key="2">
    <source>
        <dbReference type="SAM" id="Phobius"/>
    </source>
</evidence>
<keyword evidence="1 2" id="KW-1133">Transmembrane helix</keyword>
<keyword evidence="5" id="KW-1185">Reference proteome</keyword>
<comment type="caution">
    <text evidence="4">The sequence shown here is derived from an EMBL/GenBank/DDBJ whole genome shotgun (WGS) entry which is preliminary data.</text>
</comment>
<name>A0AAE3MGW3_9BACT</name>
<gene>
    <name evidence="4" type="ORF">OM074_17810</name>
</gene>
<feature type="transmembrane region" description="Helical" evidence="2">
    <location>
        <begin position="59"/>
        <end position="78"/>
    </location>
</feature>
<reference evidence="4" key="1">
    <citation type="submission" date="2022-10" db="EMBL/GenBank/DDBJ databases">
        <authorList>
            <person name="Yu W.X."/>
        </authorList>
    </citation>
    <scope>NUCLEOTIDE SEQUENCE</scope>
    <source>
        <strain evidence="4">D04</strain>
    </source>
</reference>
<accession>A0AAE3MGW3</accession>
<dbReference type="PANTHER" id="PTHR12064:SF94">
    <property type="entry name" value="UNEXTENDED PROTEIN"/>
    <property type="match status" value="1"/>
</dbReference>
<dbReference type="PROSITE" id="PS51846">
    <property type="entry name" value="CNNM"/>
    <property type="match status" value="1"/>
</dbReference>
<dbReference type="AlphaFoldDB" id="A0AAE3MGW3"/>
<keyword evidence="1 2" id="KW-0472">Membrane</keyword>
<dbReference type="InterPro" id="IPR045095">
    <property type="entry name" value="ACDP"/>
</dbReference>
<dbReference type="Proteomes" id="UP001207408">
    <property type="component" value="Unassembled WGS sequence"/>
</dbReference>
<dbReference type="PANTHER" id="PTHR12064">
    <property type="entry name" value="METAL TRANSPORTER CNNM"/>
    <property type="match status" value="1"/>
</dbReference>
<feature type="domain" description="CNNM transmembrane" evidence="3">
    <location>
        <begin position="1"/>
        <end position="177"/>
    </location>
</feature>
<evidence type="ECO:0000259" key="3">
    <source>
        <dbReference type="PROSITE" id="PS51846"/>
    </source>
</evidence>
<evidence type="ECO:0000313" key="4">
    <source>
        <dbReference type="EMBL" id="MCW3807491.1"/>
    </source>
</evidence>
<dbReference type="RefSeq" id="WP_301201904.1">
    <property type="nucleotide sequence ID" value="NZ_JAPDPI010000048.1"/>
</dbReference>
<organism evidence="4 5">
    <name type="scientific">Plebeiibacterium marinum</name>
    <dbReference type="NCBI Taxonomy" id="2992111"/>
    <lineage>
        <taxon>Bacteria</taxon>
        <taxon>Pseudomonadati</taxon>
        <taxon>Bacteroidota</taxon>
        <taxon>Bacteroidia</taxon>
        <taxon>Marinilabiliales</taxon>
        <taxon>Marinilabiliaceae</taxon>
        <taxon>Plebeiibacterium</taxon>
    </lineage>
</organism>
<sequence>MNVTLIWLGIFFCITQSAMFSGLNLAFFSFTRLRLEIEAEGSSSKGAQKVLNMRKDSNFLLTTILWGNVGINVLLTLLSDSVLAGVFGFMFSTFAITLFGEIAPQAYFSRNSLKMASLLAPVLKIYQFILFPVAKPSALLLDAWLGKESIEYFKEKKIKHFLKKHIDGADNEIDRTEGIGAINFLSLDDILVSKEGEPLHPKSIIPISHENGMPVFPKFTRQHHDLFLRQINESKEKWVVFVDNNLDPTHIMDADGFLRAAIFDNKQPNPVDFIHKPIIIKDSNMQLGEIIHLLNYTPQNEEDDVIDNDVILLWSDVKHVITGADILGRLLRGIVKKQST</sequence>
<evidence type="ECO:0000313" key="5">
    <source>
        <dbReference type="Proteomes" id="UP001207408"/>
    </source>
</evidence>
<dbReference type="Pfam" id="PF01595">
    <property type="entry name" value="CNNM"/>
    <property type="match status" value="1"/>
</dbReference>
<dbReference type="GO" id="GO:0010960">
    <property type="term" value="P:magnesium ion homeostasis"/>
    <property type="evidence" value="ECO:0007669"/>
    <property type="project" value="InterPro"/>
</dbReference>
<dbReference type="InterPro" id="IPR002550">
    <property type="entry name" value="CNNM"/>
</dbReference>
<evidence type="ECO:0000256" key="1">
    <source>
        <dbReference type="PROSITE-ProRule" id="PRU01193"/>
    </source>
</evidence>
<dbReference type="GO" id="GO:0016020">
    <property type="term" value="C:membrane"/>
    <property type="evidence" value="ECO:0007669"/>
    <property type="project" value="UniProtKB-UniRule"/>
</dbReference>
<feature type="transmembrane region" description="Helical" evidence="2">
    <location>
        <begin position="6"/>
        <end position="28"/>
    </location>
</feature>
<protein>
    <submittedName>
        <fullName evidence="4">DUF21 domain-containing protein</fullName>
    </submittedName>
</protein>
<proteinExistence type="predicted"/>
<keyword evidence="1 2" id="KW-0812">Transmembrane</keyword>
<feature type="transmembrane region" description="Helical" evidence="2">
    <location>
        <begin position="84"/>
        <end position="103"/>
    </location>
</feature>
<dbReference type="EMBL" id="JAPDPI010000048">
    <property type="protein sequence ID" value="MCW3807491.1"/>
    <property type="molecule type" value="Genomic_DNA"/>
</dbReference>